<evidence type="ECO:0000313" key="15">
    <source>
        <dbReference type="Proteomes" id="UP000030748"/>
    </source>
</evidence>
<dbReference type="GO" id="GO:0005524">
    <property type="term" value="F:ATP binding"/>
    <property type="evidence" value="ECO:0007669"/>
    <property type="project" value="UniProtKB-KW"/>
</dbReference>
<organism evidence="14 15">
    <name type="scientific">Erythranthe guttata</name>
    <name type="common">Yellow monkey flower</name>
    <name type="synonym">Mimulus guttatus</name>
    <dbReference type="NCBI Taxonomy" id="4155"/>
    <lineage>
        <taxon>Eukaryota</taxon>
        <taxon>Viridiplantae</taxon>
        <taxon>Streptophyta</taxon>
        <taxon>Embryophyta</taxon>
        <taxon>Tracheophyta</taxon>
        <taxon>Spermatophyta</taxon>
        <taxon>Magnoliopsida</taxon>
        <taxon>eudicotyledons</taxon>
        <taxon>Gunneridae</taxon>
        <taxon>Pentapetalae</taxon>
        <taxon>asterids</taxon>
        <taxon>lamiids</taxon>
        <taxon>Lamiales</taxon>
        <taxon>Phrymaceae</taxon>
        <taxon>Erythranthe</taxon>
    </lineage>
</organism>
<dbReference type="Pfam" id="PF23598">
    <property type="entry name" value="LRR_14"/>
    <property type="match status" value="1"/>
</dbReference>
<dbReference type="SUPFAM" id="SSF52058">
    <property type="entry name" value="L domain-like"/>
    <property type="match status" value="1"/>
</dbReference>
<evidence type="ECO:0000256" key="6">
    <source>
        <dbReference type="ARBA" id="ARBA00022667"/>
    </source>
</evidence>
<evidence type="ECO:0000259" key="12">
    <source>
        <dbReference type="Pfam" id="PF23559"/>
    </source>
</evidence>
<dbReference type="InterPro" id="IPR055414">
    <property type="entry name" value="LRR_R13L4/SHOC2-like"/>
</dbReference>
<keyword evidence="15" id="KW-1185">Reference proteome</keyword>
<dbReference type="Pfam" id="PF00931">
    <property type="entry name" value="NB-ARC"/>
    <property type="match status" value="1"/>
</dbReference>
<evidence type="ECO:0000256" key="10">
    <source>
        <dbReference type="ARBA" id="ARBA00022840"/>
    </source>
</evidence>
<dbReference type="eggNOG" id="KOG4658">
    <property type="taxonomic scope" value="Eukaryota"/>
</dbReference>
<dbReference type="InterPro" id="IPR042197">
    <property type="entry name" value="Apaf_helical"/>
</dbReference>
<evidence type="ECO:0000256" key="5">
    <source>
        <dbReference type="ARBA" id="ARBA00022614"/>
    </source>
</evidence>
<keyword evidence="10" id="KW-0067">ATP-binding</keyword>
<name>A0A022R7T0_ERYGU</name>
<keyword evidence="4" id="KW-0963">Cytoplasm</keyword>
<dbReference type="Pfam" id="PF23559">
    <property type="entry name" value="WHD_DRP"/>
    <property type="match status" value="1"/>
</dbReference>
<dbReference type="Gene3D" id="1.10.8.430">
    <property type="entry name" value="Helical domain of apoptotic protease-activating factors"/>
    <property type="match status" value="1"/>
</dbReference>
<evidence type="ECO:0000313" key="14">
    <source>
        <dbReference type="EMBL" id="EYU35783.1"/>
    </source>
</evidence>
<dbReference type="EMBL" id="KI630593">
    <property type="protein sequence ID" value="EYU35783.1"/>
    <property type="molecule type" value="Genomic_DNA"/>
</dbReference>
<proteinExistence type="inferred from homology"/>
<dbReference type="GO" id="GO:0043531">
    <property type="term" value="F:ADP binding"/>
    <property type="evidence" value="ECO:0007669"/>
    <property type="project" value="InterPro"/>
</dbReference>
<dbReference type="Gene3D" id="3.40.50.300">
    <property type="entry name" value="P-loop containing nucleotide triphosphate hydrolases"/>
    <property type="match status" value="1"/>
</dbReference>
<dbReference type="PANTHER" id="PTHR23155:SF1152">
    <property type="entry name" value="AAA+ ATPASE DOMAIN-CONTAINING PROTEIN"/>
    <property type="match status" value="1"/>
</dbReference>
<dbReference type="FunFam" id="1.10.10.10:FF:000322">
    <property type="entry name" value="Probable disease resistance protein At1g63360"/>
    <property type="match status" value="1"/>
</dbReference>
<dbReference type="InterPro" id="IPR036388">
    <property type="entry name" value="WH-like_DNA-bd_sf"/>
</dbReference>
<evidence type="ECO:0000256" key="2">
    <source>
        <dbReference type="ARBA" id="ARBA00004496"/>
    </source>
</evidence>
<dbReference type="PRINTS" id="PR00364">
    <property type="entry name" value="DISEASERSIST"/>
</dbReference>
<dbReference type="PANTHER" id="PTHR23155">
    <property type="entry name" value="DISEASE RESISTANCE PROTEIN RP"/>
    <property type="match status" value="1"/>
</dbReference>
<accession>A0A022R7T0</accession>
<dbReference type="InterPro" id="IPR044974">
    <property type="entry name" value="Disease_R_plants"/>
</dbReference>
<evidence type="ECO:0000256" key="1">
    <source>
        <dbReference type="ARBA" id="ARBA00002074"/>
    </source>
</evidence>
<reference evidence="14 15" key="1">
    <citation type="journal article" date="2013" name="Proc. Natl. Acad. Sci. U.S.A.">
        <title>Fine-scale variation in meiotic recombination in Mimulus inferred from population shotgun sequencing.</title>
        <authorList>
            <person name="Hellsten U."/>
            <person name="Wright K.M."/>
            <person name="Jenkins J."/>
            <person name="Shu S."/>
            <person name="Yuan Y."/>
            <person name="Wessler S.R."/>
            <person name="Schmutz J."/>
            <person name="Willis J.H."/>
            <person name="Rokhsar D.S."/>
        </authorList>
    </citation>
    <scope>NUCLEOTIDE SEQUENCE [LARGE SCALE GENOMIC DNA]</scope>
    <source>
        <strain evidence="15">cv. DUN x IM62</strain>
    </source>
</reference>
<dbReference type="InterPro" id="IPR027417">
    <property type="entry name" value="P-loop_NTPase"/>
</dbReference>
<comment type="similarity">
    <text evidence="3">Belongs to the disease resistance NB-LRR family.</text>
</comment>
<evidence type="ECO:0000259" key="13">
    <source>
        <dbReference type="Pfam" id="PF23598"/>
    </source>
</evidence>
<dbReference type="AlphaFoldDB" id="A0A022R7T0"/>
<dbReference type="SUPFAM" id="SSF52540">
    <property type="entry name" value="P-loop containing nucleoside triphosphate hydrolases"/>
    <property type="match status" value="1"/>
</dbReference>
<feature type="non-terminal residue" evidence="14">
    <location>
        <position position="695"/>
    </location>
</feature>
<comment type="subcellular location">
    <subcellularLocation>
        <location evidence="2">Cytoplasm</location>
    </subcellularLocation>
</comment>
<evidence type="ECO:0000256" key="3">
    <source>
        <dbReference type="ARBA" id="ARBA00008894"/>
    </source>
</evidence>
<protein>
    <submittedName>
        <fullName evidence="14">Uncharacterized protein</fullName>
    </submittedName>
</protein>
<keyword evidence="9" id="KW-0611">Plant defense</keyword>
<evidence type="ECO:0000256" key="9">
    <source>
        <dbReference type="ARBA" id="ARBA00022821"/>
    </source>
</evidence>
<evidence type="ECO:0000256" key="8">
    <source>
        <dbReference type="ARBA" id="ARBA00022741"/>
    </source>
</evidence>
<dbReference type="InterPro" id="IPR032675">
    <property type="entry name" value="LRR_dom_sf"/>
</dbReference>
<feature type="domain" description="Disease resistance R13L4/SHOC-2-like LRR" evidence="13">
    <location>
        <begin position="406"/>
        <end position="674"/>
    </location>
</feature>
<comment type="function">
    <text evidence="1">Confers resistance to late blight (Phytophthora infestans) races carrying the avirulence gene Avr1. Resistance proteins guard the plant against pathogens that contain an appropriate avirulence protein via an indirect interaction with this avirulence protein. That triggers a defense system including the hypersensitive response, which restricts the pathogen growth.</text>
</comment>
<dbReference type="GO" id="GO:0005737">
    <property type="term" value="C:cytoplasm"/>
    <property type="evidence" value="ECO:0007669"/>
    <property type="project" value="UniProtKB-SubCell"/>
</dbReference>
<evidence type="ECO:0000256" key="7">
    <source>
        <dbReference type="ARBA" id="ARBA00022737"/>
    </source>
</evidence>
<dbReference type="Gene3D" id="1.10.10.10">
    <property type="entry name" value="Winged helix-like DNA-binding domain superfamily/Winged helix DNA-binding domain"/>
    <property type="match status" value="1"/>
</dbReference>
<evidence type="ECO:0000259" key="11">
    <source>
        <dbReference type="Pfam" id="PF00931"/>
    </source>
</evidence>
<evidence type="ECO:0000256" key="4">
    <source>
        <dbReference type="ARBA" id="ARBA00022490"/>
    </source>
</evidence>
<feature type="domain" description="NB-ARC" evidence="11">
    <location>
        <begin position="10"/>
        <end position="177"/>
    </location>
</feature>
<keyword evidence="5" id="KW-0433">Leucine-rich repeat</keyword>
<keyword evidence="6" id="KW-0381">Hypersensitive response</keyword>
<dbReference type="InterPro" id="IPR002182">
    <property type="entry name" value="NB-ARC"/>
</dbReference>
<feature type="domain" description="Disease resistance protein winged helix" evidence="12">
    <location>
        <begin position="262"/>
        <end position="332"/>
    </location>
</feature>
<keyword evidence="8" id="KW-0547">Nucleotide-binding</keyword>
<keyword evidence="7" id="KW-0677">Repeat</keyword>
<dbReference type="Proteomes" id="UP000030748">
    <property type="component" value="Unassembled WGS sequence"/>
</dbReference>
<dbReference type="InterPro" id="IPR058922">
    <property type="entry name" value="WHD_DRP"/>
</dbReference>
<dbReference type="GO" id="GO:0009626">
    <property type="term" value="P:plant-type hypersensitive response"/>
    <property type="evidence" value="ECO:0007669"/>
    <property type="project" value="UniProtKB-KW"/>
</dbReference>
<dbReference type="Gene3D" id="3.80.10.10">
    <property type="entry name" value="Ribonuclease Inhibitor"/>
    <property type="match status" value="1"/>
</dbReference>
<sequence length="695" mass="80127">MVSLHRNQLEELKELGLEAPSELKVISIVGMAGIGKTTLVQEFYHDPLAIEYFDHRLFLTIGPQYKLREILLSAFNQLGGHHSVGEKIHISQLADYIQKSLQDSTYLIVLDDVWNTQAWDMLKHCFPSRRRYSRIIVTTQILGLALYISGHINIEIPLLNDDESWNLLRRMVFDNQEECSRQLEKIGRKIAKNCEGLPFAITEVAKILRKIEKTVEEWEIQADKEDPLTITLNEDTPLSKAISLSYTRLPPHLKLCFLYMGVFPKGYAVPISQLIQLWVSEGLFEPRMSMSLEETMGEYLRKLIQRNVVLNNKVSSIDIETTKTCRLHFTFRSLCVNEAKNEKFFHVIKKITDVSEESINSQRRLCIHNNVVLAFEQVHKHMESVKDACSLLCFGPKQKYPIDLYLRFKLLKILDAVSIRFYDFPEEILELLQLSYLSITCDGDEIPPSISNLQNLEVLIVHRHHIVKSSPDSPVYLPEEIWKMHKIKHLECVGMDLPEPSSLDDSLTLEKLSTLSGVSARSCTVKILSRIPNLKKVGIQIESEQGSSFETFTFLDEDHFASLYEKFESFKCVVVNPRISPSHRFAPSIPNFPAKIRKITLSGCGFPWECMRAIASLPNLVSLKLRWHAFSGREWKTGDGEFPKLEYLLLEDLDLQKWEVKYNHFPQLLRLNVRHCYRLEKLPRGFESNAALVVE</sequence>
<gene>
    <name evidence="14" type="ORF">MIMGU_mgv1a019778mg</name>
</gene>